<dbReference type="PROSITE" id="PS50928">
    <property type="entry name" value="ABC_TM1"/>
    <property type="match status" value="1"/>
</dbReference>
<evidence type="ECO:0000256" key="7">
    <source>
        <dbReference type="RuleBase" id="RU363032"/>
    </source>
</evidence>
<dbReference type="eggNOG" id="COG0601">
    <property type="taxonomic scope" value="Bacteria"/>
</dbReference>
<evidence type="ECO:0000256" key="6">
    <source>
        <dbReference type="ARBA" id="ARBA00023136"/>
    </source>
</evidence>
<dbReference type="AlphaFoldDB" id="G5JQH4"/>
<dbReference type="GO" id="GO:0055085">
    <property type="term" value="P:transmembrane transport"/>
    <property type="evidence" value="ECO:0007669"/>
    <property type="project" value="InterPro"/>
</dbReference>
<keyword evidence="6 7" id="KW-0472">Membrane</keyword>
<evidence type="ECO:0000256" key="4">
    <source>
        <dbReference type="ARBA" id="ARBA00022692"/>
    </source>
</evidence>
<evidence type="ECO:0000313" key="10">
    <source>
        <dbReference type="Proteomes" id="UP000004322"/>
    </source>
</evidence>
<feature type="transmembrane region" description="Helical" evidence="7">
    <location>
        <begin position="246"/>
        <end position="268"/>
    </location>
</feature>
<feature type="transmembrane region" description="Helical" evidence="7">
    <location>
        <begin position="179"/>
        <end position="201"/>
    </location>
</feature>
<proteinExistence type="inferred from homology"/>
<feature type="domain" description="ABC transmembrane type-1" evidence="8">
    <location>
        <begin position="110"/>
        <end position="311"/>
    </location>
</feature>
<name>G5JQH4_STRCG</name>
<evidence type="ECO:0000256" key="5">
    <source>
        <dbReference type="ARBA" id="ARBA00022989"/>
    </source>
</evidence>
<gene>
    <name evidence="9" type="primary">oppB</name>
    <name evidence="9" type="ORF">STRCR_0558</name>
</gene>
<evidence type="ECO:0000256" key="1">
    <source>
        <dbReference type="ARBA" id="ARBA00004651"/>
    </source>
</evidence>
<dbReference type="EMBL" id="AEUV02000002">
    <property type="protein sequence ID" value="EHI75362.1"/>
    <property type="molecule type" value="Genomic_DNA"/>
</dbReference>
<dbReference type="InterPro" id="IPR045621">
    <property type="entry name" value="BPD_transp_1_N"/>
</dbReference>
<keyword evidence="2 7" id="KW-0813">Transport</keyword>
<dbReference type="InterPro" id="IPR000515">
    <property type="entry name" value="MetI-like"/>
</dbReference>
<sequence>MAVCLTLLFADFKGINNMVKYLLKRIAILLVTLWVVVTLSFFLMQVLPGTPYNNPKLTDEMIAMMNKQYGLDKPLWQQYLTYLWNILHGDLGTSYASINQKVSTLIGQRLAVSAQLGIQALVVGVIAGLFVGAVSARNKNNWIDSVLSVISTLGISVPSFIIGLFLLDYLGFKWNLLPLVGWGSFGQSVLPTLALAIPVFAQVTRFFRSEMIETLNTDYIQLARAKGLTSSEVTEQHAYRNSMIPVLTLVGPLAANILTGSALIEQIFSIPGIGQQFVSSIPTKDYPVIMGTTIVYALMLMVAILVTDIVISIVDPRVRLQ</sequence>
<keyword evidence="5 7" id="KW-1133">Transmembrane helix</keyword>
<protein>
    <submittedName>
        <fullName evidence="9">Oligopeptide ABC transporter, permease protein OppB</fullName>
    </submittedName>
</protein>
<feature type="transmembrane region" description="Helical" evidence="7">
    <location>
        <begin position="26"/>
        <end position="47"/>
    </location>
</feature>
<dbReference type="InterPro" id="IPR035906">
    <property type="entry name" value="MetI-like_sf"/>
</dbReference>
<feature type="transmembrane region" description="Helical" evidence="7">
    <location>
        <begin position="288"/>
        <end position="314"/>
    </location>
</feature>
<feature type="transmembrane region" description="Helical" evidence="7">
    <location>
        <begin position="146"/>
        <end position="167"/>
    </location>
</feature>
<dbReference type="Pfam" id="PF00528">
    <property type="entry name" value="BPD_transp_1"/>
    <property type="match status" value="1"/>
</dbReference>
<evidence type="ECO:0000313" key="9">
    <source>
        <dbReference type="EMBL" id="EHI75362.1"/>
    </source>
</evidence>
<organism evidence="9 10">
    <name type="scientific">Streptococcus criceti HS-6</name>
    <dbReference type="NCBI Taxonomy" id="873449"/>
    <lineage>
        <taxon>Bacteria</taxon>
        <taxon>Bacillati</taxon>
        <taxon>Bacillota</taxon>
        <taxon>Bacilli</taxon>
        <taxon>Lactobacillales</taxon>
        <taxon>Streptococcaceae</taxon>
        <taxon>Streptococcus</taxon>
    </lineage>
</organism>
<comment type="similarity">
    <text evidence="7">Belongs to the binding-protein-dependent transport system permease family.</text>
</comment>
<feature type="transmembrane region" description="Helical" evidence="7">
    <location>
        <begin position="116"/>
        <end position="134"/>
    </location>
</feature>
<accession>G5JQH4</accession>
<dbReference type="Gene3D" id="1.10.3720.10">
    <property type="entry name" value="MetI-like"/>
    <property type="match status" value="1"/>
</dbReference>
<evidence type="ECO:0000259" key="8">
    <source>
        <dbReference type="PROSITE" id="PS50928"/>
    </source>
</evidence>
<reference evidence="9" key="1">
    <citation type="submission" date="2011-07" db="EMBL/GenBank/DDBJ databases">
        <authorList>
            <person name="Stanhope M.J."/>
            <person name="Durkin A.S."/>
            <person name="Hostetler J."/>
            <person name="Kim M."/>
            <person name="Radune D."/>
            <person name="Singh I."/>
            <person name="Town C.D."/>
        </authorList>
    </citation>
    <scope>NUCLEOTIDE SEQUENCE [LARGE SCALE GENOMIC DNA]</scope>
    <source>
        <strain evidence="9">HS-6</strain>
    </source>
</reference>
<evidence type="ECO:0000256" key="2">
    <source>
        <dbReference type="ARBA" id="ARBA00022448"/>
    </source>
</evidence>
<keyword evidence="10" id="KW-1185">Reference proteome</keyword>
<dbReference type="PANTHER" id="PTHR43163">
    <property type="entry name" value="DIPEPTIDE TRANSPORT SYSTEM PERMEASE PROTEIN DPPB-RELATED"/>
    <property type="match status" value="1"/>
</dbReference>
<dbReference type="STRING" id="873449.STRCR_0558"/>
<dbReference type="GO" id="GO:0005886">
    <property type="term" value="C:plasma membrane"/>
    <property type="evidence" value="ECO:0007669"/>
    <property type="project" value="UniProtKB-SubCell"/>
</dbReference>
<evidence type="ECO:0000256" key="3">
    <source>
        <dbReference type="ARBA" id="ARBA00022475"/>
    </source>
</evidence>
<dbReference type="CDD" id="cd06261">
    <property type="entry name" value="TM_PBP2"/>
    <property type="match status" value="1"/>
</dbReference>
<keyword evidence="3" id="KW-1003">Cell membrane</keyword>
<comment type="subcellular location">
    <subcellularLocation>
        <location evidence="1 7">Cell membrane</location>
        <topology evidence="1 7">Multi-pass membrane protein</topology>
    </subcellularLocation>
</comment>
<comment type="caution">
    <text evidence="9">The sequence shown here is derived from an EMBL/GenBank/DDBJ whole genome shotgun (WGS) entry which is preliminary data.</text>
</comment>
<dbReference type="PANTHER" id="PTHR43163:SF6">
    <property type="entry name" value="DIPEPTIDE TRANSPORT SYSTEM PERMEASE PROTEIN DPPB-RELATED"/>
    <property type="match status" value="1"/>
</dbReference>
<dbReference type="Proteomes" id="UP000004322">
    <property type="component" value="Unassembled WGS sequence"/>
</dbReference>
<keyword evidence="4 7" id="KW-0812">Transmembrane</keyword>
<dbReference type="Pfam" id="PF19300">
    <property type="entry name" value="BPD_transp_1_N"/>
    <property type="match status" value="1"/>
</dbReference>
<dbReference type="SUPFAM" id="SSF161098">
    <property type="entry name" value="MetI-like"/>
    <property type="match status" value="1"/>
</dbReference>